<protein>
    <submittedName>
        <fullName evidence="3">HD domain-containing protein</fullName>
    </submittedName>
</protein>
<dbReference type="AlphaFoldDB" id="A0A9D1R2D7"/>
<dbReference type="PANTHER" id="PTHR47545">
    <property type="entry name" value="MULTIFUNCTIONAL CCA PROTEIN"/>
    <property type="match status" value="1"/>
</dbReference>
<dbReference type="InterPro" id="IPR006674">
    <property type="entry name" value="HD_domain"/>
</dbReference>
<dbReference type="GO" id="GO:0000166">
    <property type="term" value="F:nucleotide binding"/>
    <property type="evidence" value="ECO:0007669"/>
    <property type="project" value="UniProtKB-KW"/>
</dbReference>
<dbReference type="InterPro" id="IPR050124">
    <property type="entry name" value="tRNA_CCA-adding_enzyme"/>
</dbReference>
<organism evidence="3 4">
    <name type="scientific">Candidatus Bilophila faecipullorum</name>
    <dbReference type="NCBI Taxonomy" id="2838482"/>
    <lineage>
        <taxon>Bacteria</taxon>
        <taxon>Pseudomonadati</taxon>
        <taxon>Thermodesulfobacteriota</taxon>
        <taxon>Desulfovibrionia</taxon>
        <taxon>Desulfovibrionales</taxon>
        <taxon>Desulfovibrionaceae</taxon>
        <taxon>Bilophila</taxon>
    </lineage>
</organism>
<dbReference type="Proteomes" id="UP000824264">
    <property type="component" value="Unassembled WGS sequence"/>
</dbReference>
<comment type="caution">
    <text evidence="3">The sequence shown here is derived from an EMBL/GenBank/DDBJ whole genome shotgun (WGS) entry which is preliminary data.</text>
</comment>
<sequence length="429" mass="48862">TLCKAIMRNGYDAYAINAPLQKLIFEKTGALDVDIACACDSETLFKIFPTAQPYTEEGAVAILQENGVTLRFYPTDVEDASHPERSQLRITPRLMRLLNELQSKGLLKPSNTKDPEARAFENFEEAGSVKLIGHPHVTLSYNYLLAIRALRYAANCDLPVNPHTWMAIVQSANRILDYVPAREIMEEWRKVAAESMWKFVQLLFDAHILHGLMPEVAALDCVQQELENGETESVFAHTIKCMKHYPEEGFSMDWYGTLATMFHDVGKLYTAEHMNGHWTFYQHHRVGAGVTRKILRRLHFTPEDIDLICHLVRHHMMFHFMLTDRGIRRFKALAETDRLIAICRADIKAKDGSYTYFNHNTKYLTRAETDELLLEPLLNGNEIMEHTNLPPGPAVGTIRDALLKAQVAGEVTDLDSAITFVKAYSERLQ</sequence>
<feature type="domain" description="HD" evidence="2">
    <location>
        <begin position="258"/>
        <end position="346"/>
    </location>
</feature>
<evidence type="ECO:0000259" key="2">
    <source>
        <dbReference type="Pfam" id="PF01966"/>
    </source>
</evidence>
<dbReference type="EMBL" id="DXGI01000432">
    <property type="protein sequence ID" value="HIW79757.1"/>
    <property type="molecule type" value="Genomic_DNA"/>
</dbReference>
<evidence type="ECO:0000313" key="3">
    <source>
        <dbReference type="EMBL" id="HIW79757.1"/>
    </source>
</evidence>
<feature type="non-terminal residue" evidence="3">
    <location>
        <position position="1"/>
    </location>
</feature>
<dbReference type="Gene3D" id="1.10.3090.10">
    <property type="entry name" value="cca-adding enzyme, domain 2"/>
    <property type="match status" value="1"/>
</dbReference>
<evidence type="ECO:0000313" key="4">
    <source>
        <dbReference type="Proteomes" id="UP000824264"/>
    </source>
</evidence>
<name>A0A9D1R2D7_9BACT</name>
<evidence type="ECO:0000256" key="1">
    <source>
        <dbReference type="ARBA" id="ARBA00022741"/>
    </source>
</evidence>
<keyword evidence="1" id="KW-0547">Nucleotide-binding</keyword>
<reference evidence="3" key="2">
    <citation type="submission" date="2021-04" db="EMBL/GenBank/DDBJ databases">
        <authorList>
            <person name="Gilroy R."/>
        </authorList>
    </citation>
    <scope>NUCLEOTIDE SEQUENCE</scope>
    <source>
        <strain evidence="3">ChiSxjej5B17-1746</strain>
    </source>
</reference>
<reference evidence="3" key="1">
    <citation type="journal article" date="2021" name="PeerJ">
        <title>Extensive microbial diversity within the chicken gut microbiome revealed by metagenomics and culture.</title>
        <authorList>
            <person name="Gilroy R."/>
            <person name="Ravi A."/>
            <person name="Getino M."/>
            <person name="Pursley I."/>
            <person name="Horton D.L."/>
            <person name="Alikhan N.F."/>
            <person name="Baker D."/>
            <person name="Gharbi K."/>
            <person name="Hall N."/>
            <person name="Watson M."/>
            <person name="Adriaenssens E.M."/>
            <person name="Foster-Nyarko E."/>
            <person name="Jarju S."/>
            <person name="Secka A."/>
            <person name="Antonio M."/>
            <person name="Oren A."/>
            <person name="Chaudhuri R.R."/>
            <person name="La Ragione R."/>
            <person name="Hildebrand F."/>
            <person name="Pallen M.J."/>
        </authorList>
    </citation>
    <scope>NUCLEOTIDE SEQUENCE</scope>
    <source>
        <strain evidence="3">ChiSxjej5B17-1746</strain>
    </source>
</reference>
<gene>
    <name evidence="3" type="ORF">H9874_11550</name>
</gene>
<accession>A0A9D1R2D7</accession>
<proteinExistence type="predicted"/>
<dbReference type="Pfam" id="PF01966">
    <property type="entry name" value="HD"/>
    <property type="match status" value="1"/>
</dbReference>
<dbReference type="SUPFAM" id="SSF81891">
    <property type="entry name" value="Poly A polymerase C-terminal region-like"/>
    <property type="match status" value="1"/>
</dbReference>
<dbReference type="PANTHER" id="PTHR47545:SF1">
    <property type="entry name" value="MULTIFUNCTIONAL CCA PROTEIN"/>
    <property type="match status" value="1"/>
</dbReference>